<evidence type="ECO:0000256" key="3">
    <source>
        <dbReference type="ARBA" id="ARBA00022704"/>
    </source>
</evidence>
<evidence type="ECO:0000256" key="1">
    <source>
        <dbReference type="ARBA" id="ARBA00009403"/>
    </source>
</evidence>
<dbReference type="SUPFAM" id="SSF54403">
    <property type="entry name" value="Cystatin/monellin"/>
    <property type="match status" value="1"/>
</dbReference>
<evidence type="ECO:0000256" key="2">
    <source>
        <dbReference type="ARBA" id="ARBA00022690"/>
    </source>
</evidence>
<dbReference type="STRING" id="30732.ENSOMEP00000010247"/>
<evidence type="ECO:0000313" key="4">
    <source>
        <dbReference type="Ensembl" id="ENSOMEP00000010247.1"/>
    </source>
</evidence>
<dbReference type="Ensembl" id="ENSOMET00000016997.1">
    <property type="protein sequence ID" value="ENSOMEP00000010247.1"/>
    <property type="gene ID" value="ENSOMEG00000011527.1"/>
</dbReference>
<protein>
    <recommendedName>
        <fullName evidence="6">Cystatin domain-containing protein</fullName>
    </recommendedName>
</protein>
<dbReference type="GO" id="GO:0005829">
    <property type="term" value="C:cytosol"/>
    <property type="evidence" value="ECO:0007669"/>
    <property type="project" value="TreeGrafter"/>
</dbReference>
<evidence type="ECO:0008006" key="6">
    <source>
        <dbReference type="Google" id="ProtNLM"/>
    </source>
</evidence>
<proteinExistence type="inferred from homology"/>
<comment type="similarity">
    <text evidence="1">Belongs to the cystatin family.</text>
</comment>
<dbReference type="PANTHER" id="PTHR11414">
    <property type="entry name" value="CYSTATIN FAMILY MEMBER"/>
    <property type="match status" value="1"/>
</dbReference>
<dbReference type="Proteomes" id="UP000261560">
    <property type="component" value="Unplaced"/>
</dbReference>
<dbReference type="AlphaFoldDB" id="A0A3B3BZL2"/>
<sequence>MALPLILTSMCGGLAKVKEADASIQKICDQIKTHTQLVGTNNFIKVHVGVGDGFRIRIWQKLPCHGGELELTDIQHPKSHSEPIEYF</sequence>
<dbReference type="PaxDb" id="30732-ENSOMEP00000010247"/>
<reference evidence="4" key="1">
    <citation type="submission" date="2025-08" db="UniProtKB">
        <authorList>
            <consortium name="Ensembl"/>
        </authorList>
    </citation>
    <scope>IDENTIFICATION</scope>
</reference>
<dbReference type="Gene3D" id="3.10.450.10">
    <property type="match status" value="1"/>
</dbReference>
<organism evidence="4 5">
    <name type="scientific">Oryzias melastigma</name>
    <name type="common">Marine medaka</name>
    <dbReference type="NCBI Taxonomy" id="30732"/>
    <lineage>
        <taxon>Eukaryota</taxon>
        <taxon>Metazoa</taxon>
        <taxon>Chordata</taxon>
        <taxon>Craniata</taxon>
        <taxon>Vertebrata</taxon>
        <taxon>Euteleostomi</taxon>
        <taxon>Actinopterygii</taxon>
        <taxon>Neopterygii</taxon>
        <taxon>Teleostei</taxon>
        <taxon>Neoteleostei</taxon>
        <taxon>Acanthomorphata</taxon>
        <taxon>Ovalentaria</taxon>
        <taxon>Atherinomorphae</taxon>
        <taxon>Beloniformes</taxon>
        <taxon>Adrianichthyidae</taxon>
        <taxon>Oryziinae</taxon>
        <taxon>Oryzias</taxon>
    </lineage>
</organism>
<dbReference type="GeneTree" id="ENSGT00990000205642"/>
<dbReference type="PANTHER" id="PTHR11414:SF21">
    <property type="entry name" value="CYSTATIN 14A, TANDEM DUPLICATE 1-RELATED"/>
    <property type="match status" value="1"/>
</dbReference>
<keyword evidence="2" id="KW-0646">Protease inhibitor</keyword>
<reference evidence="4" key="2">
    <citation type="submission" date="2025-09" db="UniProtKB">
        <authorList>
            <consortium name="Ensembl"/>
        </authorList>
    </citation>
    <scope>IDENTIFICATION</scope>
</reference>
<keyword evidence="3" id="KW-0789">Thiol protease inhibitor</keyword>
<dbReference type="InterPro" id="IPR001713">
    <property type="entry name" value="Prot_inh_stefin"/>
</dbReference>
<evidence type="ECO:0000313" key="5">
    <source>
        <dbReference type="Proteomes" id="UP000261560"/>
    </source>
</evidence>
<dbReference type="GO" id="GO:0004869">
    <property type="term" value="F:cysteine-type endopeptidase inhibitor activity"/>
    <property type="evidence" value="ECO:0007669"/>
    <property type="project" value="UniProtKB-KW"/>
</dbReference>
<name>A0A3B3BZL2_ORYME</name>
<keyword evidence="5" id="KW-1185">Reference proteome</keyword>
<dbReference type="InterPro" id="IPR046350">
    <property type="entry name" value="Cystatin_sf"/>
</dbReference>
<accession>A0A3B3BZL2</accession>